<feature type="signal peptide" evidence="1">
    <location>
        <begin position="1"/>
        <end position="23"/>
    </location>
</feature>
<keyword evidence="3" id="KW-1185">Reference proteome</keyword>
<dbReference type="PROSITE" id="PS00018">
    <property type="entry name" value="EF_HAND_1"/>
    <property type="match status" value="1"/>
</dbReference>
<evidence type="ECO:0000256" key="1">
    <source>
        <dbReference type="SAM" id="SignalP"/>
    </source>
</evidence>
<reference evidence="2 3" key="1">
    <citation type="submission" date="2013-11" db="EMBL/GenBank/DDBJ databases">
        <title>Genome sequencing of Stegodyphus mimosarum.</title>
        <authorList>
            <person name="Bechsgaard J."/>
        </authorList>
    </citation>
    <scope>NUCLEOTIDE SEQUENCE [LARGE SCALE GENOMIC DNA]</scope>
</reference>
<dbReference type="OrthoDB" id="6424940at2759"/>
<evidence type="ECO:0008006" key="4">
    <source>
        <dbReference type="Google" id="ProtNLM"/>
    </source>
</evidence>
<gene>
    <name evidence="2" type="ORF">X975_04894</name>
</gene>
<dbReference type="EMBL" id="KK119629">
    <property type="protein sequence ID" value="KFM76245.1"/>
    <property type="molecule type" value="Genomic_DNA"/>
</dbReference>
<proteinExistence type="predicted"/>
<feature type="non-terminal residue" evidence="2">
    <location>
        <position position="107"/>
    </location>
</feature>
<dbReference type="Proteomes" id="UP000054359">
    <property type="component" value="Unassembled WGS sequence"/>
</dbReference>
<name>A0A087UFV6_STEMI</name>
<accession>A0A087UFV6</accession>
<evidence type="ECO:0000313" key="3">
    <source>
        <dbReference type="Proteomes" id="UP000054359"/>
    </source>
</evidence>
<keyword evidence="1" id="KW-0732">Signal</keyword>
<organism evidence="2 3">
    <name type="scientific">Stegodyphus mimosarum</name>
    <name type="common">African social velvet spider</name>
    <dbReference type="NCBI Taxonomy" id="407821"/>
    <lineage>
        <taxon>Eukaryota</taxon>
        <taxon>Metazoa</taxon>
        <taxon>Ecdysozoa</taxon>
        <taxon>Arthropoda</taxon>
        <taxon>Chelicerata</taxon>
        <taxon>Arachnida</taxon>
        <taxon>Araneae</taxon>
        <taxon>Araneomorphae</taxon>
        <taxon>Entelegynae</taxon>
        <taxon>Eresoidea</taxon>
        <taxon>Eresidae</taxon>
        <taxon>Stegodyphus</taxon>
    </lineage>
</organism>
<feature type="chain" id="PRO_5001830463" description="EF-hand domain-containing protein" evidence="1">
    <location>
        <begin position="24"/>
        <end position="107"/>
    </location>
</feature>
<protein>
    <recommendedName>
        <fullName evidence="4">EF-hand domain-containing protein</fullName>
    </recommendedName>
</protein>
<evidence type="ECO:0000313" key="2">
    <source>
        <dbReference type="EMBL" id="KFM76245.1"/>
    </source>
</evidence>
<dbReference type="InterPro" id="IPR018247">
    <property type="entry name" value="EF_Hand_1_Ca_BS"/>
</dbReference>
<sequence length="107" mass="12574">MRASHILLCTCLVMCFAHCKVKGQFFTKTANSIPRMGRRSDSTLPNLVRRIARTLRFVVDMVQQYDQDENGELNPEELMDIPFIQNAIRNYLDKRELQELQEEKKRA</sequence>
<dbReference type="AlphaFoldDB" id="A0A087UFV6"/>
<dbReference type="OMA" id="QYDQDEN"/>